<keyword evidence="2" id="KW-1185">Reference proteome</keyword>
<dbReference type="HOGENOM" id="CLU_885338_0_0_6"/>
<name>Q12J60_SHEDO</name>
<dbReference type="EMBL" id="CP000302">
    <property type="protein sequence ID" value="ABE56516.1"/>
    <property type="molecule type" value="Genomic_DNA"/>
</dbReference>
<dbReference type="KEGG" id="sdn:Sden_3240"/>
<sequence>MGLPVTVYRSDDAGAPQFTEGMKPSELINVLKKCLVTGYGSKAAAGWSVAFEDAPTQQIVFRNSTSLASGSFVKFWPRSAGDTVRGVVNFQSAPFLTSINPDWATVNAAGWRCMFGSGYYVKHWVIIATAASFYIYTYGDSPKNTVQQSTYHYLSIFCGDIHSLTPNDATRFTTVMGPSESDSSITANPSWTDGLTYLNDNTKVCKMHQTDGSDYPKQMVLNMPYPVYHTLPIRVVPPANHLQFLSPVAIRQLYYSPQGAGVNFEDSQGVNNNLSTLHPYARGIMPGLYQSSFNGYTDELLPLRKDFNGTLYYLVPTSHLGASNLWISTGDWYA</sequence>
<accession>Q12J60</accession>
<organism evidence="1 2">
    <name type="scientific">Shewanella denitrificans (strain OS217 / ATCC BAA-1090 / DSM 15013)</name>
    <dbReference type="NCBI Taxonomy" id="318161"/>
    <lineage>
        <taxon>Bacteria</taxon>
        <taxon>Pseudomonadati</taxon>
        <taxon>Pseudomonadota</taxon>
        <taxon>Gammaproteobacteria</taxon>
        <taxon>Alteromonadales</taxon>
        <taxon>Shewanellaceae</taxon>
        <taxon>Shewanella</taxon>
    </lineage>
</organism>
<evidence type="ECO:0000313" key="1">
    <source>
        <dbReference type="EMBL" id="ABE56516.1"/>
    </source>
</evidence>
<dbReference type="Proteomes" id="UP000001982">
    <property type="component" value="Chromosome"/>
</dbReference>
<protein>
    <submittedName>
        <fullName evidence="1">Uncharacterized protein</fullName>
    </submittedName>
</protein>
<dbReference type="AlphaFoldDB" id="Q12J60"/>
<reference evidence="1 2" key="1">
    <citation type="submission" date="2006-03" db="EMBL/GenBank/DDBJ databases">
        <title>Complete sequence of Shewanella denitrificans OS217.</title>
        <authorList>
            <consortium name="US DOE Joint Genome Institute"/>
            <person name="Copeland A."/>
            <person name="Lucas S."/>
            <person name="Lapidus A."/>
            <person name="Barry K."/>
            <person name="Detter J.C."/>
            <person name="Glavina del Rio T."/>
            <person name="Hammon N."/>
            <person name="Israni S."/>
            <person name="Dalin E."/>
            <person name="Tice H."/>
            <person name="Pitluck S."/>
            <person name="Brettin T."/>
            <person name="Bruce D."/>
            <person name="Han C."/>
            <person name="Tapia R."/>
            <person name="Gilna P."/>
            <person name="Kiss H."/>
            <person name="Schmutz J."/>
            <person name="Larimer F."/>
            <person name="Land M."/>
            <person name="Hauser L."/>
            <person name="Kyrpides N."/>
            <person name="Lykidis A."/>
            <person name="Richardson P."/>
        </authorList>
    </citation>
    <scope>NUCLEOTIDE SEQUENCE [LARGE SCALE GENOMIC DNA]</scope>
    <source>
        <strain evidence="2">OS217 / ATCC BAA-1090 / DSM 15013</strain>
    </source>
</reference>
<proteinExistence type="predicted"/>
<dbReference type="eggNOG" id="ENOG5031QDF">
    <property type="taxonomic scope" value="Bacteria"/>
</dbReference>
<gene>
    <name evidence="1" type="ordered locus">Sden_3240</name>
</gene>
<dbReference type="STRING" id="318161.Sden_3240"/>
<dbReference type="RefSeq" id="WP_011497661.1">
    <property type="nucleotide sequence ID" value="NC_007954.1"/>
</dbReference>
<dbReference type="OrthoDB" id="6696432at2"/>
<evidence type="ECO:0000313" key="2">
    <source>
        <dbReference type="Proteomes" id="UP000001982"/>
    </source>
</evidence>